<dbReference type="OrthoDB" id="94039at2759"/>
<dbReference type="PANTHER" id="PTHR43798:SF33">
    <property type="entry name" value="HYDROLASE, PUTATIVE (AFU_ORTHOLOGUE AFUA_2G14860)-RELATED"/>
    <property type="match status" value="1"/>
</dbReference>
<protein>
    <submittedName>
        <fullName evidence="2">Alpha/beta-hydrolase</fullName>
    </submittedName>
</protein>
<keyword evidence="2" id="KW-0378">Hydrolase</keyword>
<dbReference type="InterPro" id="IPR029058">
    <property type="entry name" value="AB_hydrolase_fold"/>
</dbReference>
<dbReference type="PANTHER" id="PTHR43798">
    <property type="entry name" value="MONOACYLGLYCEROL LIPASE"/>
    <property type="match status" value="1"/>
</dbReference>
<gene>
    <name evidence="2" type="ORF">PYCCODRAFT_1439215</name>
</gene>
<sequence length="339" mass="37069">MAYRTTTVNPLFPSRQGTVELRLIAKCYVPENTNPDGVTLILFHCAGSHKESWEPTIEHLLSARDPATDKPAIREIWAFEMQSHGEAAVANDAALKALGAPLTVEEYAQGVKRFVASGALKGHRLVGIGHSLGATALLLSTMSDGGVPGIAYDALVLIEPALITREVFDANLEERQGALSTMAGAISKRRDAWGSREEAHQYFQKRFPWSLWSPRVLELYVRYALREAVVPAAGEGEKKVTLCCTKDQERATYLHVEPHFVVIDTIRNLPEPLPLHFVFGGRVDLIPEYVHQSVVDLRKVASLQKVPDGGHFVVQENPKGVAAAIVNILTGKASPKSAL</sequence>
<organism evidence="2 3">
    <name type="scientific">Trametes coccinea (strain BRFM310)</name>
    <name type="common">Pycnoporus coccineus</name>
    <dbReference type="NCBI Taxonomy" id="1353009"/>
    <lineage>
        <taxon>Eukaryota</taxon>
        <taxon>Fungi</taxon>
        <taxon>Dikarya</taxon>
        <taxon>Basidiomycota</taxon>
        <taxon>Agaricomycotina</taxon>
        <taxon>Agaricomycetes</taxon>
        <taxon>Polyporales</taxon>
        <taxon>Polyporaceae</taxon>
        <taxon>Trametes</taxon>
    </lineage>
</organism>
<name>A0A1Y2IBN7_TRAC3</name>
<evidence type="ECO:0000313" key="3">
    <source>
        <dbReference type="Proteomes" id="UP000193067"/>
    </source>
</evidence>
<keyword evidence="3" id="KW-1185">Reference proteome</keyword>
<dbReference type="Proteomes" id="UP000193067">
    <property type="component" value="Unassembled WGS sequence"/>
</dbReference>
<dbReference type="InterPro" id="IPR000073">
    <property type="entry name" value="AB_hydrolase_1"/>
</dbReference>
<dbReference type="GO" id="GO:0016787">
    <property type="term" value="F:hydrolase activity"/>
    <property type="evidence" value="ECO:0007669"/>
    <property type="project" value="UniProtKB-KW"/>
</dbReference>
<dbReference type="SUPFAM" id="SSF53474">
    <property type="entry name" value="alpha/beta-Hydrolases"/>
    <property type="match status" value="1"/>
</dbReference>
<dbReference type="InterPro" id="IPR050266">
    <property type="entry name" value="AB_hydrolase_sf"/>
</dbReference>
<accession>A0A1Y2IBN7</accession>
<dbReference type="Pfam" id="PF12697">
    <property type="entry name" value="Abhydrolase_6"/>
    <property type="match status" value="1"/>
</dbReference>
<dbReference type="AlphaFoldDB" id="A0A1Y2IBN7"/>
<dbReference type="EMBL" id="KZ084137">
    <property type="protein sequence ID" value="OSC98517.1"/>
    <property type="molecule type" value="Genomic_DNA"/>
</dbReference>
<evidence type="ECO:0000259" key="1">
    <source>
        <dbReference type="Pfam" id="PF12697"/>
    </source>
</evidence>
<reference evidence="2 3" key="1">
    <citation type="journal article" date="2015" name="Biotechnol. Biofuels">
        <title>Enhanced degradation of softwood versus hardwood by the white-rot fungus Pycnoporus coccineus.</title>
        <authorList>
            <person name="Couturier M."/>
            <person name="Navarro D."/>
            <person name="Chevret D."/>
            <person name="Henrissat B."/>
            <person name="Piumi F."/>
            <person name="Ruiz-Duenas F.J."/>
            <person name="Martinez A.T."/>
            <person name="Grigoriev I.V."/>
            <person name="Riley R."/>
            <person name="Lipzen A."/>
            <person name="Berrin J.G."/>
            <person name="Master E.R."/>
            <person name="Rosso M.N."/>
        </authorList>
    </citation>
    <scope>NUCLEOTIDE SEQUENCE [LARGE SCALE GENOMIC DNA]</scope>
    <source>
        <strain evidence="2 3">BRFM310</strain>
    </source>
</reference>
<dbReference type="GO" id="GO:0016020">
    <property type="term" value="C:membrane"/>
    <property type="evidence" value="ECO:0007669"/>
    <property type="project" value="TreeGrafter"/>
</dbReference>
<proteinExistence type="predicted"/>
<dbReference type="Gene3D" id="3.40.50.1820">
    <property type="entry name" value="alpha/beta hydrolase"/>
    <property type="match status" value="1"/>
</dbReference>
<evidence type="ECO:0000313" key="2">
    <source>
        <dbReference type="EMBL" id="OSC98517.1"/>
    </source>
</evidence>
<feature type="domain" description="AB hydrolase-1" evidence="1">
    <location>
        <begin position="40"/>
        <end position="324"/>
    </location>
</feature>